<gene>
    <name evidence="1" type="ORF">JCGZ_10403</name>
</gene>
<dbReference type="Proteomes" id="UP000027138">
    <property type="component" value="Unassembled WGS sequence"/>
</dbReference>
<keyword evidence="2" id="KW-1185">Reference proteome</keyword>
<accession>A0A067LEU4</accession>
<name>A0A067LEU4_JATCU</name>
<evidence type="ECO:0000313" key="2">
    <source>
        <dbReference type="Proteomes" id="UP000027138"/>
    </source>
</evidence>
<protein>
    <submittedName>
        <fullName evidence="1">Uncharacterized protein</fullName>
    </submittedName>
</protein>
<dbReference type="EMBL" id="KK914205">
    <property type="protein sequence ID" value="KDP46912.1"/>
    <property type="molecule type" value="Genomic_DNA"/>
</dbReference>
<organism evidence="1 2">
    <name type="scientific">Jatropha curcas</name>
    <name type="common">Barbados nut</name>
    <dbReference type="NCBI Taxonomy" id="180498"/>
    <lineage>
        <taxon>Eukaryota</taxon>
        <taxon>Viridiplantae</taxon>
        <taxon>Streptophyta</taxon>
        <taxon>Embryophyta</taxon>
        <taxon>Tracheophyta</taxon>
        <taxon>Spermatophyta</taxon>
        <taxon>Magnoliopsida</taxon>
        <taxon>eudicotyledons</taxon>
        <taxon>Gunneridae</taxon>
        <taxon>Pentapetalae</taxon>
        <taxon>rosids</taxon>
        <taxon>fabids</taxon>
        <taxon>Malpighiales</taxon>
        <taxon>Euphorbiaceae</taxon>
        <taxon>Crotonoideae</taxon>
        <taxon>Jatropheae</taxon>
        <taxon>Jatropha</taxon>
    </lineage>
</organism>
<reference evidence="1 2" key="1">
    <citation type="journal article" date="2014" name="PLoS ONE">
        <title>Global Analysis of Gene Expression Profiles in Physic Nut (Jatropha curcas L.) Seedlings Exposed to Salt Stress.</title>
        <authorList>
            <person name="Zhang L."/>
            <person name="Zhang C."/>
            <person name="Wu P."/>
            <person name="Chen Y."/>
            <person name="Li M."/>
            <person name="Jiang H."/>
            <person name="Wu G."/>
        </authorList>
    </citation>
    <scope>NUCLEOTIDE SEQUENCE [LARGE SCALE GENOMIC DNA]</scope>
    <source>
        <strain evidence="2">cv. GZQX0401</strain>
        <tissue evidence="1">Young leaves</tissue>
    </source>
</reference>
<dbReference type="AlphaFoldDB" id="A0A067LEU4"/>
<evidence type="ECO:0000313" key="1">
    <source>
        <dbReference type="EMBL" id="KDP46912.1"/>
    </source>
</evidence>
<sequence>MVNSGRFQLFRPPWTAATAAVQRDSGEPPVRHQGTECSSLHEDRGIIAQISIGMP</sequence>
<proteinExistence type="predicted"/>